<accession>A0A1J5RG51</accession>
<dbReference type="PROSITE" id="PS50056">
    <property type="entry name" value="TYR_PHOSPHATASE_2"/>
    <property type="match status" value="1"/>
</dbReference>
<gene>
    <name evidence="3" type="ORF">GALL_228830</name>
</gene>
<organism evidence="3">
    <name type="scientific">mine drainage metagenome</name>
    <dbReference type="NCBI Taxonomy" id="410659"/>
    <lineage>
        <taxon>unclassified sequences</taxon>
        <taxon>metagenomes</taxon>
        <taxon>ecological metagenomes</taxon>
    </lineage>
</organism>
<proteinExistence type="predicted"/>
<comment type="caution">
    <text evidence="3">The sequence shown here is derived from an EMBL/GenBank/DDBJ whole genome shotgun (WGS) entry which is preliminary data.</text>
</comment>
<dbReference type="AlphaFoldDB" id="A0A1J5RG51"/>
<evidence type="ECO:0000256" key="1">
    <source>
        <dbReference type="SAM" id="MobiDB-lite"/>
    </source>
</evidence>
<feature type="domain" description="Tyrosine specific protein phosphatases" evidence="2">
    <location>
        <begin position="176"/>
        <end position="232"/>
    </location>
</feature>
<evidence type="ECO:0000313" key="3">
    <source>
        <dbReference type="EMBL" id="OIQ95078.1"/>
    </source>
</evidence>
<protein>
    <recommendedName>
        <fullName evidence="2">Tyrosine specific protein phosphatases domain-containing protein</fullName>
    </recommendedName>
</protein>
<dbReference type="PROSITE" id="PS00383">
    <property type="entry name" value="TYR_PHOSPHATASE_1"/>
    <property type="match status" value="1"/>
</dbReference>
<dbReference type="Gene3D" id="3.90.190.10">
    <property type="entry name" value="Protein tyrosine phosphatase superfamily"/>
    <property type="match status" value="1"/>
</dbReference>
<dbReference type="InterPro" id="IPR016130">
    <property type="entry name" value="Tyr_Pase_AS"/>
</dbReference>
<dbReference type="InterPro" id="IPR000387">
    <property type="entry name" value="Tyr_Pase_dom"/>
</dbReference>
<dbReference type="SUPFAM" id="SSF52799">
    <property type="entry name" value="(Phosphotyrosine protein) phosphatases II"/>
    <property type="match status" value="1"/>
</dbReference>
<dbReference type="EMBL" id="MLJW01000173">
    <property type="protein sequence ID" value="OIQ95078.1"/>
    <property type="molecule type" value="Genomic_DNA"/>
</dbReference>
<reference evidence="3" key="1">
    <citation type="submission" date="2016-10" db="EMBL/GenBank/DDBJ databases">
        <title>Sequence of Gallionella enrichment culture.</title>
        <authorList>
            <person name="Poehlein A."/>
            <person name="Muehling M."/>
            <person name="Daniel R."/>
        </authorList>
    </citation>
    <scope>NUCLEOTIDE SEQUENCE</scope>
</reference>
<feature type="region of interest" description="Disordered" evidence="1">
    <location>
        <begin position="144"/>
        <end position="167"/>
    </location>
</feature>
<sequence>MSGTQHGTGSFIPGSVRIVDYNAACNTLLVRGGAAFGAGNFTDPAQLLAAIEADPHFPAVRQAGIDSGKISRLVDICLIGFGEGSADQAYVAAELDWFTDSPPALDGNQGPYPTLVPLRRAYQLNGAPLSGAMLYWPVQSLPPPSPDGAGGQWTPPAPGSSISPQRNGPGSGFDFQGLIPALQQILNNYYPALNPLLTSGTAALNDVSNALVYVHCDSGVNRTGAAILAYLMTWGSNLAACGLPHHAGPVAPLAEGLRAVSAILPGNAPPAPGQYGADLPVVQAYGNYLLTGAYNAPLDAEMALP</sequence>
<evidence type="ECO:0000259" key="2">
    <source>
        <dbReference type="PROSITE" id="PS50056"/>
    </source>
</evidence>
<dbReference type="InterPro" id="IPR029021">
    <property type="entry name" value="Prot-tyrosine_phosphatase-like"/>
</dbReference>
<name>A0A1J5RG51_9ZZZZ</name>